<evidence type="ECO:0000313" key="1">
    <source>
        <dbReference type="EMBL" id="XDJ03443.1"/>
    </source>
</evidence>
<reference evidence="1" key="1">
    <citation type="journal article" date="2024" name="Genome Announc.">
        <title>Genome sequence of H905.</title>
        <authorList>
            <person name="Whistler C."/>
            <person name="Calawa J."/>
        </authorList>
    </citation>
    <scope>NUCLEOTIDE SEQUENCE</scope>
</reference>
<name>A0AB39C9Q5_9VIRU</name>
<gene>
    <name evidence="1" type="ORF">H905_00025</name>
</gene>
<accession>A0AB39C9Q5</accession>
<sequence>MNNDTDIANDVKTLADKFVPKREIQTMLNLTTRELDKIAIKNDIEFKGNKRWDEEDSERLAQMAFDGYTLKEAAKELGRNYFQTAAYASRHKIKFAGSKTRRWKKKEKESFNISQHANLLNAAL</sequence>
<reference evidence="1" key="2">
    <citation type="submission" date="2024-07" db="EMBL/GenBank/DDBJ databases">
        <authorList>
            <person name="Foxall R."/>
        </authorList>
    </citation>
    <scope>NUCLEOTIDE SEQUENCE</scope>
</reference>
<protein>
    <submittedName>
        <fullName evidence="1">Uncharacterized protein</fullName>
    </submittedName>
</protein>
<organism evidence="1">
    <name type="scientific">Aliivibrio phage vB_Alvi_H905</name>
    <dbReference type="NCBI Taxonomy" id="3234039"/>
    <lineage>
        <taxon>Viruses</taxon>
    </lineage>
</organism>
<proteinExistence type="predicted"/>
<dbReference type="EMBL" id="PP986400">
    <property type="protein sequence ID" value="XDJ03443.1"/>
    <property type="molecule type" value="Genomic_DNA"/>
</dbReference>